<proteinExistence type="predicted"/>
<reference evidence="1" key="2">
    <citation type="submission" date="2021-09" db="EMBL/GenBank/DDBJ databases">
        <authorList>
            <person name="Jia N."/>
            <person name="Wang J."/>
            <person name="Shi W."/>
            <person name="Du L."/>
            <person name="Sun Y."/>
            <person name="Zhan W."/>
            <person name="Jiang J."/>
            <person name="Wang Q."/>
            <person name="Zhang B."/>
            <person name="Ji P."/>
            <person name="Sakyi L.B."/>
            <person name="Cui X."/>
            <person name="Yuan T."/>
            <person name="Jiang B."/>
            <person name="Yang W."/>
            <person name="Lam T.T.-Y."/>
            <person name="Chang Q."/>
            <person name="Ding S."/>
            <person name="Wang X."/>
            <person name="Zhu J."/>
            <person name="Ruan X."/>
            <person name="Zhao L."/>
            <person name="Wei J."/>
            <person name="Que T."/>
            <person name="Du C."/>
            <person name="Cheng J."/>
            <person name="Dai P."/>
            <person name="Han X."/>
            <person name="Huang E."/>
            <person name="Gao Y."/>
            <person name="Liu J."/>
            <person name="Shao H."/>
            <person name="Ye R."/>
            <person name="Li L."/>
            <person name="Wei W."/>
            <person name="Wang X."/>
            <person name="Wang C."/>
            <person name="Huo Q."/>
            <person name="Li W."/>
            <person name="Guo W."/>
            <person name="Chen H."/>
            <person name="Chen S."/>
            <person name="Zhou L."/>
            <person name="Zhou L."/>
            <person name="Ni X."/>
            <person name="Tian J."/>
            <person name="Zhou Y."/>
            <person name="Sheng Y."/>
            <person name="Liu T."/>
            <person name="Pan Y."/>
            <person name="Xia L."/>
            <person name="Li J."/>
            <person name="Zhao F."/>
            <person name="Cao W."/>
        </authorList>
    </citation>
    <scope>NUCLEOTIDE SEQUENCE</scope>
    <source>
        <strain evidence="1">Rsan-2018</strain>
        <tissue evidence="1">Larvae</tissue>
    </source>
</reference>
<reference evidence="1" key="1">
    <citation type="journal article" date="2020" name="Cell">
        <title>Large-Scale Comparative Analyses of Tick Genomes Elucidate Their Genetic Diversity and Vector Capacities.</title>
        <authorList>
            <consortium name="Tick Genome and Microbiome Consortium (TIGMIC)"/>
            <person name="Jia N."/>
            <person name="Wang J."/>
            <person name="Shi W."/>
            <person name="Du L."/>
            <person name="Sun Y."/>
            <person name="Zhan W."/>
            <person name="Jiang J.F."/>
            <person name="Wang Q."/>
            <person name="Zhang B."/>
            <person name="Ji P."/>
            <person name="Bell-Sakyi L."/>
            <person name="Cui X.M."/>
            <person name="Yuan T.T."/>
            <person name="Jiang B.G."/>
            <person name="Yang W.F."/>
            <person name="Lam T.T."/>
            <person name="Chang Q.C."/>
            <person name="Ding S.J."/>
            <person name="Wang X.J."/>
            <person name="Zhu J.G."/>
            <person name="Ruan X.D."/>
            <person name="Zhao L."/>
            <person name="Wei J.T."/>
            <person name="Ye R.Z."/>
            <person name="Que T.C."/>
            <person name="Du C.H."/>
            <person name="Zhou Y.H."/>
            <person name="Cheng J.X."/>
            <person name="Dai P.F."/>
            <person name="Guo W.B."/>
            <person name="Han X.H."/>
            <person name="Huang E.J."/>
            <person name="Li L.F."/>
            <person name="Wei W."/>
            <person name="Gao Y.C."/>
            <person name="Liu J.Z."/>
            <person name="Shao H.Z."/>
            <person name="Wang X."/>
            <person name="Wang C.C."/>
            <person name="Yang T.C."/>
            <person name="Huo Q.B."/>
            <person name="Li W."/>
            <person name="Chen H.Y."/>
            <person name="Chen S.E."/>
            <person name="Zhou L.G."/>
            <person name="Ni X.B."/>
            <person name="Tian J.H."/>
            <person name="Sheng Y."/>
            <person name="Liu T."/>
            <person name="Pan Y.S."/>
            <person name="Xia L.Y."/>
            <person name="Li J."/>
            <person name="Zhao F."/>
            <person name="Cao W.C."/>
        </authorList>
    </citation>
    <scope>NUCLEOTIDE SEQUENCE</scope>
    <source>
        <strain evidence="1">Rsan-2018</strain>
    </source>
</reference>
<dbReference type="PANTHER" id="PTHR19229:SF250">
    <property type="entry name" value="ABC TRANSPORTER DOMAIN-CONTAINING PROTEIN-RELATED"/>
    <property type="match status" value="1"/>
</dbReference>
<dbReference type="InterPro" id="IPR026082">
    <property type="entry name" value="ABCA"/>
</dbReference>
<keyword evidence="2" id="KW-1185">Reference proteome</keyword>
<dbReference type="VEuPathDB" id="VectorBase:RSAN_036796"/>
<dbReference type="AlphaFoldDB" id="A0A9D4SU96"/>
<organism evidence="1 2">
    <name type="scientific">Rhipicephalus sanguineus</name>
    <name type="common">Brown dog tick</name>
    <name type="synonym">Ixodes sanguineus</name>
    <dbReference type="NCBI Taxonomy" id="34632"/>
    <lineage>
        <taxon>Eukaryota</taxon>
        <taxon>Metazoa</taxon>
        <taxon>Ecdysozoa</taxon>
        <taxon>Arthropoda</taxon>
        <taxon>Chelicerata</taxon>
        <taxon>Arachnida</taxon>
        <taxon>Acari</taxon>
        <taxon>Parasitiformes</taxon>
        <taxon>Ixodida</taxon>
        <taxon>Ixodoidea</taxon>
        <taxon>Ixodidae</taxon>
        <taxon>Rhipicephalinae</taxon>
        <taxon>Rhipicephalus</taxon>
        <taxon>Rhipicephalus</taxon>
    </lineage>
</organism>
<dbReference type="PANTHER" id="PTHR19229">
    <property type="entry name" value="ATP-BINDING CASSETTE TRANSPORTER SUBFAMILY A ABCA"/>
    <property type="match status" value="1"/>
</dbReference>
<evidence type="ECO:0000313" key="2">
    <source>
        <dbReference type="Proteomes" id="UP000821837"/>
    </source>
</evidence>
<dbReference type="Proteomes" id="UP000821837">
    <property type="component" value="Chromosome 5"/>
</dbReference>
<comment type="caution">
    <text evidence="1">The sequence shown here is derived from an EMBL/GenBank/DDBJ whole genome shotgun (WGS) entry which is preliminary data.</text>
</comment>
<evidence type="ECO:0000313" key="1">
    <source>
        <dbReference type="EMBL" id="KAH7951504.1"/>
    </source>
</evidence>
<sequence length="117" mass="12970">MEEADVLGDRIIVMYNGSILSWGSPSFLKNACGVGYKLRIEKEQKVFRSEAVLAAVKKAVPQATFVEEKENEAIIALNTMERKKFPALFRELEGGSKRLGIRSTGVTVATMQDAYVK</sequence>
<accession>A0A9D4SU96</accession>
<gene>
    <name evidence="1" type="ORF">HPB52_010222</name>
</gene>
<dbReference type="GO" id="GO:0005319">
    <property type="term" value="F:lipid transporter activity"/>
    <property type="evidence" value="ECO:0007669"/>
    <property type="project" value="TreeGrafter"/>
</dbReference>
<dbReference type="EMBL" id="JABSTV010001251">
    <property type="protein sequence ID" value="KAH7951504.1"/>
    <property type="molecule type" value="Genomic_DNA"/>
</dbReference>
<dbReference type="GO" id="GO:0140359">
    <property type="term" value="F:ABC-type transporter activity"/>
    <property type="evidence" value="ECO:0007669"/>
    <property type="project" value="InterPro"/>
</dbReference>
<dbReference type="GO" id="GO:0016020">
    <property type="term" value="C:membrane"/>
    <property type="evidence" value="ECO:0007669"/>
    <property type="project" value="InterPro"/>
</dbReference>
<name>A0A9D4SU96_RHISA</name>
<protein>
    <submittedName>
        <fullName evidence="1">Uncharacterized protein</fullName>
    </submittedName>
</protein>